<evidence type="ECO:0000313" key="6">
    <source>
        <dbReference type="Proteomes" id="UP001306508"/>
    </source>
</evidence>
<proteinExistence type="predicted"/>
<comment type="caution">
    <text evidence="5">The sequence shown here is derived from an EMBL/GenBank/DDBJ whole genome shotgun (WGS) entry which is preliminary data.</text>
</comment>
<dbReference type="Pfam" id="PF05648">
    <property type="entry name" value="PEX11"/>
    <property type="match status" value="1"/>
</dbReference>
<dbReference type="GO" id="GO:0005778">
    <property type="term" value="C:peroxisomal membrane"/>
    <property type="evidence" value="ECO:0007669"/>
    <property type="project" value="UniProtKB-SubCell"/>
</dbReference>
<reference evidence="6" key="1">
    <citation type="submission" date="2023-07" db="EMBL/GenBank/DDBJ databases">
        <title>A draft genome of Kazachstania heterogenica Y-27499.</title>
        <authorList>
            <person name="Donic C."/>
            <person name="Kralova J.S."/>
            <person name="Fidel L."/>
            <person name="Ben-Dor S."/>
            <person name="Jung S."/>
        </authorList>
    </citation>
    <scope>NUCLEOTIDE SEQUENCE [LARGE SCALE GENOMIC DNA]</scope>
    <source>
        <strain evidence="6">Y27499</strain>
    </source>
</reference>
<evidence type="ECO:0000256" key="2">
    <source>
        <dbReference type="ARBA" id="ARBA00023136"/>
    </source>
</evidence>
<dbReference type="EMBL" id="JAWIZZ010000024">
    <property type="protein sequence ID" value="KAK5781896.1"/>
    <property type="molecule type" value="Genomic_DNA"/>
</dbReference>
<keyword evidence="1" id="KW-0962">Peroxisome biogenesis</keyword>
<organism evidence="5 6">
    <name type="scientific">Arxiozyma heterogenica</name>
    <dbReference type="NCBI Taxonomy" id="278026"/>
    <lineage>
        <taxon>Eukaryota</taxon>
        <taxon>Fungi</taxon>
        <taxon>Dikarya</taxon>
        <taxon>Ascomycota</taxon>
        <taxon>Saccharomycotina</taxon>
        <taxon>Saccharomycetes</taxon>
        <taxon>Saccharomycetales</taxon>
        <taxon>Saccharomycetaceae</taxon>
        <taxon>Arxiozyma</taxon>
    </lineage>
</organism>
<dbReference type="PANTHER" id="PTHR12652">
    <property type="entry name" value="PEROXISOMAL BIOGENESIS FACTOR 11"/>
    <property type="match status" value="1"/>
</dbReference>
<sequence length="256" mass="30020">MVCDTFVYHPWITHLIKFLDTTAGREKLLRFLQYFSRLLSFSLNSVKARSLQLQFLLIRKVLRFLKPLNHIQLASRLYDNKLSNQDSLIRYSQIWRNIFLCLYLSLDQINLLRLLKILPYNNATISNNKNNKSNELIQFKISRWANYCWFFSILSGIVSDLKTIQNSDTELEYISSSTQNGNVSEKDKNDLEETKALISQIRDKKYTSTKKLLWDLLDCIIVLNNLNYLKSRDDIVGLSGMITSIFGIQDTWKTIK</sequence>
<keyword evidence="3" id="KW-0576">Peroxisome</keyword>
<dbReference type="Proteomes" id="UP001306508">
    <property type="component" value="Unassembled WGS sequence"/>
</dbReference>
<accession>A0AAN7W5U8</accession>
<protein>
    <recommendedName>
        <fullName evidence="7">Peroxisomal biogenesis factor 11</fullName>
    </recommendedName>
</protein>
<evidence type="ECO:0000256" key="4">
    <source>
        <dbReference type="ARBA" id="ARBA00046271"/>
    </source>
</evidence>
<evidence type="ECO:0000313" key="5">
    <source>
        <dbReference type="EMBL" id="KAK5781896.1"/>
    </source>
</evidence>
<evidence type="ECO:0000256" key="1">
    <source>
        <dbReference type="ARBA" id="ARBA00022593"/>
    </source>
</evidence>
<evidence type="ECO:0008006" key="7">
    <source>
        <dbReference type="Google" id="ProtNLM"/>
    </source>
</evidence>
<evidence type="ECO:0000256" key="3">
    <source>
        <dbReference type="ARBA" id="ARBA00023140"/>
    </source>
</evidence>
<comment type="subcellular location">
    <subcellularLocation>
        <location evidence="4">Peroxisome membrane</location>
    </subcellularLocation>
</comment>
<dbReference type="InterPro" id="IPR008733">
    <property type="entry name" value="PEX11"/>
</dbReference>
<keyword evidence="6" id="KW-1185">Reference proteome</keyword>
<name>A0AAN7W5U8_9SACH</name>
<keyword evidence="2" id="KW-0472">Membrane</keyword>
<dbReference type="AlphaFoldDB" id="A0AAN7W5U8"/>
<gene>
    <name evidence="5" type="ORF">RI543_000670</name>
</gene>
<dbReference type="GO" id="GO:0016559">
    <property type="term" value="P:peroxisome fission"/>
    <property type="evidence" value="ECO:0007669"/>
    <property type="project" value="InterPro"/>
</dbReference>
<dbReference type="PANTHER" id="PTHR12652:SF50">
    <property type="entry name" value="PEROXIN 11"/>
    <property type="match status" value="1"/>
</dbReference>